<proteinExistence type="predicted"/>
<dbReference type="EMBL" id="DVMZ01000137">
    <property type="protein sequence ID" value="HIU59480.1"/>
    <property type="molecule type" value="Genomic_DNA"/>
</dbReference>
<evidence type="ECO:0000256" key="1">
    <source>
        <dbReference type="SAM" id="MobiDB-lite"/>
    </source>
</evidence>
<comment type="caution">
    <text evidence="2">The sequence shown here is derived from an EMBL/GenBank/DDBJ whole genome shotgun (WGS) entry which is preliminary data.</text>
</comment>
<reference evidence="2" key="2">
    <citation type="journal article" date="2021" name="PeerJ">
        <title>Extensive microbial diversity within the chicken gut microbiome revealed by metagenomics and culture.</title>
        <authorList>
            <person name="Gilroy R."/>
            <person name="Ravi A."/>
            <person name="Getino M."/>
            <person name="Pursley I."/>
            <person name="Horton D.L."/>
            <person name="Alikhan N.F."/>
            <person name="Baker D."/>
            <person name="Gharbi K."/>
            <person name="Hall N."/>
            <person name="Watson M."/>
            <person name="Adriaenssens E.M."/>
            <person name="Foster-Nyarko E."/>
            <person name="Jarju S."/>
            <person name="Secka A."/>
            <person name="Antonio M."/>
            <person name="Oren A."/>
            <person name="Chaudhuri R.R."/>
            <person name="La Ragione R."/>
            <person name="Hildebrand F."/>
            <person name="Pallen M.J."/>
        </authorList>
    </citation>
    <scope>NUCLEOTIDE SEQUENCE</scope>
    <source>
        <strain evidence="2">11687</strain>
    </source>
</reference>
<sequence>MLALMNQFVGKKCEIQTIESRYRGIIDSIEENWVVVKDSDYNTTEIINLEYVTEIRQCREKKSRKDRKGTEISETTEENGQSAPPAPQEEKPEI</sequence>
<feature type="region of interest" description="Disordered" evidence="1">
    <location>
        <begin position="60"/>
        <end position="94"/>
    </location>
</feature>
<evidence type="ECO:0000313" key="3">
    <source>
        <dbReference type="Proteomes" id="UP000824081"/>
    </source>
</evidence>
<dbReference type="AlphaFoldDB" id="A0A9D1SGU1"/>
<gene>
    <name evidence="2" type="ORF">IAC57_05185</name>
</gene>
<organism evidence="2 3">
    <name type="scientific">Candidatus Scatosoma pullistercoris</name>
    <dbReference type="NCBI Taxonomy" id="2840934"/>
    <lineage>
        <taxon>Bacteria</taxon>
        <taxon>Bacillati</taxon>
        <taxon>Bacillota</taxon>
        <taxon>Clostridia</taxon>
        <taxon>Candidatus Scatosoma</taxon>
    </lineage>
</organism>
<name>A0A9D1SGU1_9FIRM</name>
<evidence type="ECO:0008006" key="4">
    <source>
        <dbReference type="Google" id="ProtNLM"/>
    </source>
</evidence>
<reference evidence="2" key="1">
    <citation type="submission" date="2020-10" db="EMBL/GenBank/DDBJ databases">
        <authorList>
            <person name="Gilroy R."/>
        </authorList>
    </citation>
    <scope>NUCLEOTIDE SEQUENCE</scope>
    <source>
        <strain evidence="2">11687</strain>
    </source>
</reference>
<protein>
    <recommendedName>
        <fullName evidence="4">DUF2642 domain-containing protein</fullName>
    </recommendedName>
</protein>
<dbReference type="Proteomes" id="UP000824081">
    <property type="component" value="Unassembled WGS sequence"/>
</dbReference>
<evidence type="ECO:0000313" key="2">
    <source>
        <dbReference type="EMBL" id="HIU59480.1"/>
    </source>
</evidence>
<accession>A0A9D1SGU1</accession>